<dbReference type="PANTHER" id="PTHR40572">
    <property type="entry name" value="PROTEIN BAX"/>
    <property type="match status" value="1"/>
</dbReference>
<dbReference type="Proteomes" id="UP000198749">
    <property type="component" value="Unassembled WGS sequence"/>
</dbReference>
<proteinExistence type="predicted"/>
<dbReference type="SMART" id="SM00047">
    <property type="entry name" value="LYZ2"/>
    <property type="match status" value="1"/>
</dbReference>
<dbReference type="RefSeq" id="WP_091362047.1">
    <property type="nucleotide sequence ID" value="NZ_AP025284.1"/>
</dbReference>
<protein>
    <submittedName>
        <fullName evidence="3">Bax protein</fullName>
    </submittedName>
</protein>
<keyword evidence="1" id="KW-0472">Membrane</keyword>
<keyword evidence="4" id="KW-1185">Reference proteome</keyword>
<keyword evidence="1" id="KW-1133">Transmembrane helix</keyword>
<feature type="domain" description="Mannosyl-glycoprotein endo-beta-N-acetylglucosamidase-like" evidence="2">
    <location>
        <begin position="122"/>
        <end position="242"/>
    </location>
</feature>
<accession>A0A1H9LZB0</accession>
<dbReference type="STRING" id="355243.SAMN03080615_04183"/>
<dbReference type="GO" id="GO:0004040">
    <property type="term" value="F:amidase activity"/>
    <property type="evidence" value="ECO:0007669"/>
    <property type="project" value="InterPro"/>
</dbReference>
<dbReference type="PANTHER" id="PTHR40572:SF1">
    <property type="entry name" value="PROTEIN BAX"/>
    <property type="match status" value="1"/>
</dbReference>
<dbReference type="InterPro" id="IPR002901">
    <property type="entry name" value="MGlyc_endo_b_GlcNAc-like_dom"/>
</dbReference>
<name>A0A1H9LZB0_9GAMM</name>
<keyword evidence="1" id="KW-0812">Transmembrane</keyword>
<gene>
    <name evidence="3" type="ORF">SAMN03080615_04183</name>
</gene>
<sequence>MSTTPQSQIQTVLLFIAALMFGFGALVQIADQRDQSATPVTYKALKTPADIVHLTNPVEAVAYTSVVSLAPLPVAEKKQRFIALLLPAILISKQHLQQQRTRLEQLLSLSALNSEEQTWLEQLKSTYNTDSPAELRQRMVDLPNSLILAQAAIETGWGSSRFFVQANNVFGVWSFDPNEKRIMARQTRDGRAVFVKRYDSLLGAIEDYFLTLARGNAYIELRQAARHTQNSLELIKHLHRYSELGDDYVKRLETMIVQNRLRRYDSYQLSTRSNSVSQ</sequence>
<dbReference type="Pfam" id="PF01832">
    <property type="entry name" value="Glucosaminidase"/>
    <property type="match status" value="1"/>
</dbReference>
<evidence type="ECO:0000259" key="2">
    <source>
        <dbReference type="SMART" id="SM00047"/>
    </source>
</evidence>
<dbReference type="OrthoDB" id="9788155at2"/>
<reference evidence="4" key="1">
    <citation type="submission" date="2016-10" db="EMBL/GenBank/DDBJ databases">
        <authorList>
            <person name="Varghese N."/>
            <person name="Submissions S."/>
        </authorList>
    </citation>
    <scope>NUCLEOTIDE SEQUENCE [LARGE SCALE GENOMIC DNA]</scope>
    <source>
        <strain evidence="4">DSM 18887</strain>
    </source>
</reference>
<dbReference type="InterPro" id="IPR053195">
    <property type="entry name" value="Bax-like"/>
</dbReference>
<evidence type="ECO:0000313" key="3">
    <source>
        <dbReference type="EMBL" id="SER16751.1"/>
    </source>
</evidence>
<organism evidence="3 4">
    <name type="scientific">Amphritea atlantica</name>
    <dbReference type="NCBI Taxonomy" id="355243"/>
    <lineage>
        <taxon>Bacteria</taxon>
        <taxon>Pseudomonadati</taxon>
        <taxon>Pseudomonadota</taxon>
        <taxon>Gammaproteobacteria</taxon>
        <taxon>Oceanospirillales</taxon>
        <taxon>Oceanospirillaceae</taxon>
        <taxon>Amphritea</taxon>
    </lineage>
</organism>
<dbReference type="AlphaFoldDB" id="A0A1H9LZB0"/>
<dbReference type="EMBL" id="FOGB01000020">
    <property type="protein sequence ID" value="SER16751.1"/>
    <property type="molecule type" value="Genomic_DNA"/>
</dbReference>
<feature type="transmembrane region" description="Helical" evidence="1">
    <location>
        <begin position="12"/>
        <end position="30"/>
    </location>
</feature>
<dbReference type="Gene3D" id="1.10.530.10">
    <property type="match status" value="1"/>
</dbReference>
<evidence type="ECO:0000313" key="4">
    <source>
        <dbReference type="Proteomes" id="UP000198749"/>
    </source>
</evidence>
<evidence type="ECO:0000256" key="1">
    <source>
        <dbReference type="SAM" id="Phobius"/>
    </source>
</evidence>